<evidence type="ECO:0000313" key="12">
    <source>
        <dbReference type="Proteomes" id="UP001245370"/>
    </source>
</evidence>
<evidence type="ECO:0000313" key="9">
    <source>
        <dbReference type="EMBL" id="GLI22461.1"/>
    </source>
</evidence>
<dbReference type="Proteomes" id="UP001245370">
    <property type="component" value="Unassembled WGS sequence"/>
</dbReference>
<keyword evidence="12" id="KW-1185">Reference proteome</keyword>
<comment type="similarity">
    <text evidence="3 7">Belongs to the NAD(P)-dependent epimerase/dehydratase family. dTDP-glucose dehydratase subfamily.</text>
</comment>
<dbReference type="GeneID" id="95762923"/>
<reference evidence="10 12" key="2">
    <citation type="submission" date="2023-07" db="EMBL/GenBank/DDBJ databases">
        <title>Genomic Encyclopedia of Type Strains, Phase IV (KMG-IV): sequencing the most valuable type-strain genomes for metagenomic binning, comparative biology and taxonomic classification.</title>
        <authorList>
            <person name="Goeker M."/>
        </authorList>
    </citation>
    <scope>NUCLEOTIDE SEQUENCE [LARGE SCALE GENOMIC DNA]</scope>
    <source>
        <strain evidence="10 12">DSM 338</strain>
    </source>
</reference>
<accession>A0A9W6CLU8</accession>
<evidence type="ECO:0000256" key="2">
    <source>
        <dbReference type="ARBA" id="ARBA00001911"/>
    </source>
</evidence>
<evidence type="ECO:0000256" key="1">
    <source>
        <dbReference type="ARBA" id="ARBA00001539"/>
    </source>
</evidence>
<keyword evidence="6 7" id="KW-0456">Lyase</keyword>
<dbReference type="EC" id="4.2.1.46" evidence="4 7"/>
<protein>
    <recommendedName>
        <fullName evidence="4 7">dTDP-glucose 4,6-dehydratase</fullName>
        <ecNumber evidence="4 7">4.2.1.46</ecNumber>
    </recommendedName>
</protein>
<sequence length="361" mass="39828">MRVLVTGGAGFIGSAVVRHLVGLGHHVLTFDKLTYAGNLASLAPVAEDPRYAFVQADICDAGAVRAALEGFKPDLVMHLAAESHVDRSIDGPGDFISTNVVGTYTMLQEALRYWRTLPGPQKEAFRFHHISTDEVFGSLGAEGLFREDTPYQPNSPYSASKAASDHLVRAWFHTYGLPAVMSNCSNNYGPYHFPEKLIPLVTLNALEGAELPVYGTGENVRDWLFVEDHAEALFLIATKGRPGESYNVGGACERRNIDVVRTICAILDDLVPDAAIGKREGLIRFVTDRPGHDARYAIDFSKLKAELGWSPRETFETGLEKTIRWYLANRPWWEPLRQRYQGQRLGLDKAPTTGAKLGLAS</sequence>
<dbReference type="InterPro" id="IPR036291">
    <property type="entry name" value="NAD(P)-bd_dom_sf"/>
</dbReference>
<keyword evidence="5" id="KW-0520">NAD</keyword>
<evidence type="ECO:0000313" key="10">
    <source>
        <dbReference type="EMBL" id="MDR6331747.1"/>
    </source>
</evidence>
<dbReference type="InterPro" id="IPR016040">
    <property type="entry name" value="NAD(P)-bd_dom"/>
</dbReference>
<dbReference type="InterPro" id="IPR005888">
    <property type="entry name" value="dTDP_Gluc_deHydtase"/>
</dbReference>
<dbReference type="CDD" id="cd05246">
    <property type="entry name" value="dTDP_GD_SDR_e"/>
    <property type="match status" value="1"/>
</dbReference>
<evidence type="ECO:0000259" key="8">
    <source>
        <dbReference type="Pfam" id="PF16363"/>
    </source>
</evidence>
<dbReference type="NCBIfam" id="TIGR01181">
    <property type="entry name" value="dTDP_gluc_dehyt"/>
    <property type="match status" value="1"/>
</dbReference>
<evidence type="ECO:0000256" key="3">
    <source>
        <dbReference type="ARBA" id="ARBA00008178"/>
    </source>
</evidence>
<dbReference type="SUPFAM" id="SSF51735">
    <property type="entry name" value="NAD(P)-binding Rossmann-fold domains"/>
    <property type="match status" value="1"/>
</dbReference>
<proteinExistence type="inferred from homology"/>
<evidence type="ECO:0000256" key="5">
    <source>
        <dbReference type="ARBA" id="ARBA00023027"/>
    </source>
</evidence>
<gene>
    <name evidence="10" type="ORF">GGQ86_000194</name>
    <name evidence="9" type="ORF">XFLAVUS301_21350</name>
</gene>
<dbReference type="Gene3D" id="3.40.50.720">
    <property type="entry name" value="NAD(P)-binding Rossmann-like Domain"/>
    <property type="match status" value="1"/>
</dbReference>
<comment type="cofactor">
    <cofactor evidence="2 7">
        <name>NAD(+)</name>
        <dbReference type="ChEBI" id="CHEBI:57540"/>
    </cofactor>
</comment>
<comment type="catalytic activity">
    <reaction evidence="1 7">
        <text>dTDP-alpha-D-glucose = dTDP-4-dehydro-6-deoxy-alpha-D-glucose + H2O</text>
        <dbReference type="Rhea" id="RHEA:17221"/>
        <dbReference type="ChEBI" id="CHEBI:15377"/>
        <dbReference type="ChEBI" id="CHEBI:57477"/>
        <dbReference type="ChEBI" id="CHEBI:57649"/>
        <dbReference type="EC" id="4.2.1.46"/>
    </reaction>
</comment>
<reference evidence="9" key="1">
    <citation type="submission" date="2022-12" db="EMBL/GenBank/DDBJ databases">
        <title>Reference genome sequencing for broad-spectrum identification of bacterial and archaeal isolates by mass spectrometry.</title>
        <authorList>
            <person name="Sekiguchi Y."/>
            <person name="Tourlousse D.M."/>
        </authorList>
    </citation>
    <scope>NUCLEOTIDE SEQUENCE</scope>
    <source>
        <strain evidence="9">301</strain>
    </source>
</reference>
<dbReference type="Pfam" id="PF16363">
    <property type="entry name" value="GDP_Man_Dehyd"/>
    <property type="match status" value="1"/>
</dbReference>
<evidence type="ECO:0000256" key="4">
    <source>
        <dbReference type="ARBA" id="ARBA00011990"/>
    </source>
</evidence>
<dbReference type="PANTHER" id="PTHR43000">
    <property type="entry name" value="DTDP-D-GLUCOSE 4,6-DEHYDRATASE-RELATED"/>
    <property type="match status" value="1"/>
</dbReference>
<comment type="caution">
    <text evidence="9">The sequence shown here is derived from an EMBL/GenBank/DDBJ whole genome shotgun (WGS) entry which is preliminary data.</text>
</comment>
<dbReference type="EMBL" id="JAVDPY010000001">
    <property type="protein sequence ID" value="MDR6331747.1"/>
    <property type="molecule type" value="Genomic_DNA"/>
</dbReference>
<dbReference type="AlphaFoldDB" id="A0A9W6CLU8"/>
<dbReference type="GO" id="GO:0008460">
    <property type="term" value="F:dTDP-glucose 4,6-dehydratase activity"/>
    <property type="evidence" value="ECO:0007669"/>
    <property type="project" value="UniProtKB-EC"/>
</dbReference>
<dbReference type="GO" id="GO:0009225">
    <property type="term" value="P:nucleotide-sugar metabolic process"/>
    <property type="evidence" value="ECO:0007669"/>
    <property type="project" value="InterPro"/>
</dbReference>
<dbReference type="RefSeq" id="WP_281807443.1">
    <property type="nucleotide sequence ID" value="NZ_BSDO01000002.1"/>
</dbReference>
<evidence type="ECO:0000313" key="11">
    <source>
        <dbReference type="Proteomes" id="UP001144397"/>
    </source>
</evidence>
<evidence type="ECO:0000256" key="6">
    <source>
        <dbReference type="ARBA" id="ARBA00023239"/>
    </source>
</evidence>
<name>A0A9W6CLU8_XANFL</name>
<dbReference type="Gene3D" id="3.90.25.10">
    <property type="entry name" value="UDP-galactose 4-epimerase, domain 1"/>
    <property type="match status" value="1"/>
</dbReference>
<feature type="domain" description="NAD(P)-binding" evidence="8">
    <location>
        <begin position="4"/>
        <end position="322"/>
    </location>
</feature>
<dbReference type="EMBL" id="BSDO01000002">
    <property type="protein sequence ID" value="GLI22461.1"/>
    <property type="molecule type" value="Genomic_DNA"/>
</dbReference>
<organism evidence="9 11">
    <name type="scientific">Xanthobacter flavus</name>
    <dbReference type="NCBI Taxonomy" id="281"/>
    <lineage>
        <taxon>Bacteria</taxon>
        <taxon>Pseudomonadati</taxon>
        <taxon>Pseudomonadota</taxon>
        <taxon>Alphaproteobacteria</taxon>
        <taxon>Hyphomicrobiales</taxon>
        <taxon>Xanthobacteraceae</taxon>
        <taxon>Xanthobacter</taxon>
    </lineage>
</organism>
<dbReference type="Proteomes" id="UP001144397">
    <property type="component" value="Unassembled WGS sequence"/>
</dbReference>
<evidence type="ECO:0000256" key="7">
    <source>
        <dbReference type="RuleBase" id="RU004473"/>
    </source>
</evidence>